<evidence type="ECO:0000259" key="3">
    <source>
        <dbReference type="Pfam" id="PF05239"/>
    </source>
</evidence>
<dbReference type="EMBL" id="CP030941">
    <property type="protein sequence ID" value="UUP17206.1"/>
    <property type="molecule type" value="Genomic_DNA"/>
</dbReference>
<keyword evidence="2" id="KW-0732">Signal</keyword>
<feature type="domain" description="PRC-barrel" evidence="3">
    <location>
        <begin position="46"/>
        <end position="124"/>
    </location>
</feature>
<evidence type="ECO:0000256" key="2">
    <source>
        <dbReference type="SAM" id="SignalP"/>
    </source>
</evidence>
<reference evidence="4 5" key="1">
    <citation type="submission" date="2018-07" db="EMBL/GenBank/DDBJ databases">
        <title>Genome sequence of Nitratireductor thuwali#1536.</title>
        <authorList>
            <person name="Michoud G."/>
            <person name="Merlino G."/>
            <person name="Sefrji F.O."/>
            <person name="Daffonchio D."/>
        </authorList>
    </citation>
    <scope>NUCLEOTIDE SEQUENCE [LARGE SCALE GENOMIC DNA]</scope>
    <source>
        <strain evidence="5">Nit1536</strain>
    </source>
</reference>
<feature type="compositionally biased region" description="Low complexity" evidence="1">
    <location>
        <begin position="171"/>
        <end position="199"/>
    </location>
</feature>
<proteinExistence type="predicted"/>
<dbReference type="Gene3D" id="2.30.30.240">
    <property type="entry name" value="PRC-barrel domain"/>
    <property type="match status" value="2"/>
</dbReference>
<dbReference type="InterPro" id="IPR027275">
    <property type="entry name" value="PRC-brl_dom"/>
</dbReference>
<dbReference type="Proteomes" id="UP001342418">
    <property type="component" value="Chromosome"/>
</dbReference>
<dbReference type="Pfam" id="PF05239">
    <property type="entry name" value="PRC"/>
    <property type="match status" value="2"/>
</dbReference>
<evidence type="ECO:0000256" key="1">
    <source>
        <dbReference type="SAM" id="MobiDB-lite"/>
    </source>
</evidence>
<keyword evidence="5" id="KW-1185">Reference proteome</keyword>
<gene>
    <name evidence="4" type="ORF">NTH_01666</name>
</gene>
<accession>A0ABY5MJ21</accession>
<feature type="region of interest" description="Disordered" evidence="1">
    <location>
        <begin position="148"/>
        <end position="295"/>
    </location>
</feature>
<dbReference type="InterPro" id="IPR011033">
    <property type="entry name" value="PRC_barrel-like_sf"/>
</dbReference>
<feature type="compositionally biased region" description="Low complexity" evidence="1">
    <location>
        <begin position="207"/>
        <end position="221"/>
    </location>
</feature>
<evidence type="ECO:0000313" key="5">
    <source>
        <dbReference type="Proteomes" id="UP001342418"/>
    </source>
</evidence>
<feature type="compositionally biased region" description="Low complexity" evidence="1">
    <location>
        <begin position="259"/>
        <end position="282"/>
    </location>
</feature>
<feature type="domain" description="PRC-barrel" evidence="3">
    <location>
        <begin position="292"/>
        <end position="358"/>
    </location>
</feature>
<dbReference type="PANTHER" id="PTHR36505:SF1">
    <property type="entry name" value="BLR1072 PROTEIN"/>
    <property type="match status" value="1"/>
</dbReference>
<organism evidence="4 5">
    <name type="scientific">Nitratireductor thuwali</name>
    <dbReference type="NCBI Taxonomy" id="2267699"/>
    <lineage>
        <taxon>Bacteria</taxon>
        <taxon>Pseudomonadati</taxon>
        <taxon>Pseudomonadota</taxon>
        <taxon>Alphaproteobacteria</taxon>
        <taxon>Hyphomicrobiales</taxon>
        <taxon>Phyllobacteriaceae</taxon>
        <taxon>Nitratireductor</taxon>
    </lineage>
</organism>
<feature type="signal peptide" evidence="2">
    <location>
        <begin position="1"/>
        <end position="21"/>
    </location>
</feature>
<protein>
    <recommendedName>
        <fullName evidence="3">PRC-barrel domain-containing protein</fullName>
    </recommendedName>
</protein>
<dbReference type="PANTHER" id="PTHR36505">
    <property type="entry name" value="BLR1072 PROTEIN"/>
    <property type="match status" value="1"/>
</dbReference>
<dbReference type="SUPFAM" id="SSF50346">
    <property type="entry name" value="PRC-barrel domain"/>
    <property type="match status" value="2"/>
</dbReference>
<name>A0ABY5MJ21_9HYPH</name>
<dbReference type="RefSeq" id="WP_338529562.1">
    <property type="nucleotide sequence ID" value="NZ_CP030941.1"/>
</dbReference>
<feature type="chain" id="PRO_5046643497" description="PRC-barrel domain-containing protein" evidence="2">
    <location>
        <begin position="22"/>
        <end position="395"/>
    </location>
</feature>
<evidence type="ECO:0000313" key="4">
    <source>
        <dbReference type="EMBL" id="UUP17206.1"/>
    </source>
</evidence>
<sequence>MIRNLLATTAIATLVATGAVAQTTTPADPAATQQPTEMTIRAEGNLASNIIGKSVYNGTGDEAENIGEVNDLVLSKEGDVQAIVVGVGGFLGIGQKEVALEYDLVEWAERDGDRWLVVETTADALKAQPEFERSAYRPMPADADVAETRPATADDLASAPQPDAEGEADGEVAVVEQPADGAEDQTAAAPADDQTGTDAEVAATEQPADGAEDQTAAAPADDQTDAETEVVVTEQPADGTEDRPADQTAAAPAEDQEQAGDMAAAEDQQAAEADETQTAAVDRQGQQEASPDQLRADNLMGTAVYGANDEHVGEIGDVVLTPEGEVEAIIVDVGGFLGLGEKEVAISMEKLVFTTDEGGDLFLYTELTQEQLEAQPAYDEAAYAEQRDEMLLRVE</sequence>